<evidence type="ECO:0000313" key="2">
    <source>
        <dbReference type="EMBL" id="GAA0251358.1"/>
    </source>
</evidence>
<proteinExistence type="predicted"/>
<evidence type="ECO:0000313" key="3">
    <source>
        <dbReference type="Proteomes" id="UP001500416"/>
    </source>
</evidence>
<dbReference type="RefSeq" id="WP_343937268.1">
    <property type="nucleotide sequence ID" value="NZ_BAAABU010000019.1"/>
</dbReference>
<comment type="caution">
    <text evidence="2">The sequence shown here is derived from an EMBL/GenBank/DDBJ whole genome shotgun (WGS) entry which is preliminary data.</text>
</comment>
<keyword evidence="1" id="KW-0472">Membrane</keyword>
<keyword evidence="1" id="KW-1133">Transmembrane helix</keyword>
<evidence type="ECO:0000256" key="1">
    <source>
        <dbReference type="SAM" id="Phobius"/>
    </source>
</evidence>
<sequence length="81" mass="9046">MGTDGEQRLADALRCAADEVTTSPDAYREVRARWRRKERRRRLVVAVLASAVVVTANGIALWALSDASPTQHVIFEDPARR</sequence>
<keyword evidence="3" id="KW-1185">Reference proteome</keyword>
<name>A0ABP3E671_9PSEU</name>
<gene>
    <name evidence="2" type="ORF">GCM10010492_59640</name>
</gene>
<feature type="transmembrane region" description="Helical" evidence="1">
    <location>
        <begin position="43"/>
        <end position="64"/>
    </location>
</feature>
<protein>
    <submittedName>
        <fullName evidence="2">Uncharacterized protein</fullName>
    </submittedName>
</protein>
<keyword evidence="1" id="KW-0812">Transmembrane</keyword>
<organism evidence="2 3">
    <name type="scientific">Saccharothrix mutabilis subsp. mutabilis</name>
    <dbReference type="NCBI Taxonomy" id="66855"/>
    <lineage>
        <taxon>Bacteria</taxon>
        <taxon>Bacillati</taxon>
        <taxon>Actinomycetota</taxon>
        <taxon>Actinomycetes</taxon>
        <taxon>Pseudonocardiales</taxon>
        <taxon>Pseudonocardiaceae</taxon>
        <taxon>Saccharothrix</taxon>
    </lineage>
</organism>
<accession>A0ABP3E671</accession>
<dbReference type="EMBL" id="BAAABU010000019">
    <property type="protein sequence ID" value="GAA0251358.1"/>
    <property type="molecule type" value="Genomic_DNA"/>
</dbReference>
<dbReference type="Proteomes" id="UP001500416">
    <property type="component" value="Unassembled WGS sequence"/>
</dbReference>
<reference evidence="3" key="1">
    <citation type="journal article" date="2019" name="Int. J. Syst. Evol. Microbiol.">
        <title>The Global Catalogue of Microorganisms (GCM) 10K type strain sequencing project: providing services to taxonomists for standard genome sequencing and annotation.</title>
        <authorList>
            <consortium name="The Broad Institute Genomics Platform"/>
            <consortium name="The Broad Institute Genome Sequencing Center for Infectious Disease"/>
            <person name="Wu L."/>
            <person name="Ma J."/>
        </authorList>
    </citation>
    <scope>NUCLEOTIDE SEQUENCE [LARGE SCALE GENOMIC DNA]</scope>
    <source>
        <strain evidence="3">JCM 3380</strain>
    </source>
</reference>